<sequence>MAFEIKNSGKPRQVRGTSAYKYRNLFALGILAASGFTWFLYEQLPATKRLTEKIYSGYWDRTPEEKYRIEMIKRNLNPDTKDLMLKRAEILSQNPDPIKRIEI</sequence>
<dbReference type="Proteomes" id="UP000325440">
    <property type="component" value="Unassembled WGS sequence"/>
</dbReference>
<reference evidence="2 3" key="1">
    <citation type="submission" date="2019-08" db="EMBL/GenBank/DDBJ databases">
        <authorList>
            <person name="Alioto T."/>
            <person name="Alioto T."/>
            <person name="Gomez Garrido J."/>
        </authorList>
    </citation>
    <scope>NUCLEOTIDE SEQUENCE [LARGE SCALE GENOMIC DNA]</scope>
</reference>
<evidence type="ECO:0000256" key="1">
    <source>
        <dbReference type="SAM" id="Phobius"/>
    </source>
</evidence>
<dbReference type="OrthoDB" id="6593925at2759"/>
<proteinExistence type="predicted"/>
<keyword evidence="3" id="KW-1185">Reference proteome</keyword>
<evidence type="ECO:0000313" key="2">
    <source>
        <dbReference type="EMBL" id="VVC41567.1"/>
    </source>
</evidence>
<protein>
    <submittedName>
        <fullName evidence="2">Uncharacterized protein</fullName>
    </submittedName>
</protein>
<gene>
    <name evidence="2" type="ORF">CINCED_3A001721</name>
</gene>
<name>A0A5E4NEI3_9HEMI</name>
<feature type="transmembrane region" description="Helical" evidence="1">
    <location>
        <begin position="21"/>
        <end position="41"/>
    </location>
</feature>
<dbReference type="EMBL" id="CABPRJ010001921">
    <property type="protein sequence ID" value="VVC41567.1"/>
    <property type="molecule type" value="Genomic_DNA"/>
</dbReference>
<accession>A0A5E4NEI3</accession>
<dbReference type="AlphaFoldDB" id="A0A5E4NEI3"/>
<keyword evidence="1" id="KW-1133">Transmembrane helix</keyword>
<organism evidence="2 3">
    <name type="scientific">Cinara cedri</name>
    <dbReference type="NCBI Taxonomy" id="506608"/>
    <lineage>
        <taxon>Eukaryota</taxon>
        <taxon>Metazoa</taxon>
        <taxon>Ecdysozoa</taxon>
        <taxon>Arthropoda</taxon>
        <taxon>Hexapoda</taxon>
        <taxon>Insecta</taxon>
        <taxon>Pterygota</taxon>
        <taxon>Neoptera</taxon>
        <taxon>Paraneoptera</taxon>
        <taxon>Hemiptera</taxon>
        <taxon>Sternorrhyncha</taxon>
        <taxon>Aphidomorpha</taxon>
        <taxon>Aphidoidea</taxon>
        <taxon>Aphididae</taxon>
        <taxon>Lachninae</taxon>
        <taxon>Cinara</taxon>
    </lineage>
</organism>
<keyword evidence="1" id="KW-0812">Transmembrane</keyword>
<keyword evidence="1" id="KW-0472">Membrane</keyword>
<evidence type="ECO:0000313" key="3">
    <source>
        <dbReference type="Proteomes" id="UP000325440"/>
    </source>
</evidence>